<dbReference type="RefSeq" id="WP_061993936.1">
    <property type="nucleotide sequence ID" value="NZ_JAAGPU010000003.1"/>
</dbReference>
<sequence length="210" mass="23972">MKKYTKLKIVMVIIFIFAILSSFIYYFDEIILPSVLAICDGEMRARAVQVMNKSILEKYVDEFDYEDIIKFQKDENGNIVLVQADTLKMNKIANEVSLEIQEELNNLSYQDVKIPTGYITKNNILANFGPKITAKMQPIGHVETKYSSDFETAGINQVRHKIYVEVKTNIKVILPMANEDVQVVTQVPIAETIIVGKIPETSIQMDMNKQ</sequence>
<gene>
    <name evidence="2" type="primary">yunB</name>
    <name evidence="2" type="ORF">G3M99_03325</name>
</gene>
<evidence type="ECO:0000313" key="2">
    <source>
        <dbReference type="EMBL" id="NEU03902.1"/>
    </source>
</evidence>
<dbReference type="Proteomes" id="UP000481872">
    <property type="component" value="Unassembled WGS sequence"/>
</dbReference>
<dbReference type="PIRSF" id="PIRSF021383">
    <property type="entry name" value="YunB"/>
    <property type="match status" value="1"/>
</dbReference>
<proteinExistence type="predicted"/>
<dbReference type="EMBL" id="JAAGPU010000003">
    <property type="protein sequence ID" value="NEU03902.1"/>
    <property type="molecule type" value="Genomic_DNA"/>
</dbReference>
<protein>
    <submittedName>
        <fullName evidence="2">Sporulation protein YunB</fullName>
    </submittedName>
</protein>
<keyword evidence="1" id="KW-1133">Transmembrane helix</keyword>
<keyword evidence="3" id="KW-1185">Reference proteome</keyword>
<dbReference type="InterPro" id="IPR014197">
    <property type="entry name" value="Sporulation_prot_YunB"/>
</dbReference>
<dbReference type="Pfam" id="PF09560">
    <property type="entry name" value="Spore_YunB"/>
    <property type="match status" value="1"/>
</dbReference>
<comment type="caution">
    <text evidence="2">The sequence shown here is derived from an EMBL/GenBank/DDBJ whole genome shotgun (WGS) entry which is preliminary data.</text>
</comment>
<name>A0A6M0H2N6_9CLOT</name>
<accession>A0A6M0H2N6</accession>
<reference evidence="2 3" key="1">
    <citation type="submission" date="2020-02" db="EMBL/GenBank/DDBJ databases">
        <title>Genome assembly of a novel Clostridium senegalense strain.</title>
        <authorList>
            <person name="Gupta T.B."/>
            <person name="Jauregui R."/>
            <person name="Maclean P."/>
            <person name="Nawarathana A."/>
            <person name="Brightwell G."/>
        </authorList>
    </citation>
    <scope>NUCLEOTIDE SEQUENCE [LARGE SCALE GENOMIC DNA]</scope>
    <source>
        <strain evidence="2 3">AGRFS4</strain>
    </source>
</reference>
<keyword evidence="1" id="KW-0472">Membrane</keyword>
<keyword evidence="1" id="KW-0812">Transmembrane</keyword>
<dbReference type="AlphaFoldDB" id="A0A6M0H2N6"/>
<dbReference type="NCBIfam" id="TIGR02832">
    <property type="entry name" value="spo_yunB"/>
    <property type="match status" value="1"/>
</dbReference>
<organism evidence="2 3">
    <name type="scientific">Clostridium senegalense</name>
    <dbReference type="NCBI Taxonomy" id="1465809"/>
    <lineage>
        <taxon>Bacteria</taxon>
        <taxon>Bacillati</taxon>
        <taxon>Bacillota</taxon>
        <taxon>Clostridia</taxon>
        <taxon>Eubacteriales</taxon>
        <taxon>Clostridiaceae</taxon>
        <taxon>Clostridium</taxon>
    </lineage>
</organism>
<evidence type="ECO:0000256" key="1">
    <source>
        <dbReference type="SAM" id="Phobius"/>
    </source>
</evidence>
<feature type="transmembrane region" description="Helical" evidence="1">
    <location>
        <begin position="7"/>
        <end position="27"/>
    </location>
</feature>
<evidence type="ECO:0000313" key="3">
    <source>
        <dbReference type="Proteomes" id="UP000481872"/>
    </source>
</evidence>